<dbReference type="AlphaFoldDB" id="A0A4R1XRZ5"/>
<protein>
    <submittedName>
        <fullName evidence="2">Uncharacterized protein</fullName>
    </submittedName>
</protein>
<evidence type="ECO:0000313" key="3">
    <source>
        <dbReference type="Proteomes" id="UP000294963"/>
    </source>
</evidence>
<reference evidence="2 3" key="1">
    <citation type="submission" date="2019-03" db="EMBL/GenBank/DDBJ databases">
        <title>Genomic analyses of the natural microbiome of Caenorhabditis elegans.</title>
        <authorList>
            <person name="Samuel B."/>
        </authorList>
    </citation>
    <scope>NUCLEOTIDE SEQUENCE [LARGE SCALE GENOMIC DNA]</scope>
    <source>
        <strain evidence="2 3">JUb89</strain>
    </source>
</reference>
<dbReference type="EMBL" id="SLVJ01000012">
    <property type="protein sequence ID" value="TCM66616.1"/>
    <property type="molecule type" value="Genomic_DNA"/>
</dbReference>
<dbReference type="Proteomes" id="UP000294963">
    <property type="component" value="Unassembled WGS sequence"/>
</dbReference>
<proteinExistence type="predicted"/>
<sequence length="158" mass="17596">MKLKTVLFAMAFSLTTSTAIAGKTELSISKLLPPAEVKQLLNGAPSKALESNLDKYFASKLPKKIHNGDTLLSVKMKGDIISFKILLSESTLNNYSEEVSGGLVEYMNDELYVYYCKITSKTPYLKSNPKIYTDLFETVNKKMSPAFEGVYTPKEECN</sequence>
<keyword evidence="1" id="KW-0732">Signal</keyword>
<feature type="chain" id="PRO_5020359737" evidence="1">
    <location>
        <begin position="22"/>
        <end position="158"/>
    </location>
</feature>
<accession>A0A4R1XRZ5</accession>
<name>A0A4R1XRZ5_ACICA</name>
<evidence type="ECO:0000256" key="1">
    <source>
        <dbReference type="SAM" id="SignalP"/>
    </source>
</evidence>
<evidence type="ECO:0000313" key="2">
    <source>
        <dbReference type="EMBL" id="TCM66616.1"/>
    </source>
</evidence>
<organism evidence="2 3">
    <name type="scientific">Acinetobacter calcoaceticus</name>
    <dbReference type="NCBI Taxonomy" id="471"/>
    <lineage>
        <taxon>Bacteria</taxon>
        <taxon>Pseudomonadati</taxon>
        <taxon>Pseudomonadota</taxon>
        <taxon>Gammaproteobacteria</taxon>
        <taxon>Moraxellales</taxon>
        <taxon>Moraxellaceae</taxon>
        <taxon>Acinetobacter</taxon>
        <taxon>Acinetobacter calcoaceticus/baumannii complex</taxon>
    </lineage>
</organism>
<keyword evidence="3" id="KW-1185">Reference proteome</keyword>
<gene>
    <name evidence="2" type="ORF">EC844_11259</name>
</gene>
<comment type="caution">
    <text evidence="2">The sequence shown here is derived from an EMBL/GenBank/DDBJ whole genome shotgun (WGS) entry which is preliminary data.</text>
</comment>
<feature type="signal peptide" evidence="1">
    <location>
        <begin position="1"/>
        <end position="21"/>
    </location>
</feature>